<protein>
    <submittedName>
        <fullName evidence="2">Uncharacterized protein</fullName>
    </submittedName>
</protein>
<gene>
    <name evidence="2" type="ORF">AVEN_217187_1</name>
</gene>
<name>A0A4Y2KSD7_ARAVE</name>
<accession>A0A4Y2KSD7</accession>
<proteinExistence type="predicted"/>
<evidence type="ECO:0000256" key="1">
    <source>
        <dbReference type="SAM" id="Phobius"/>
    </source>
</evidence>
<sequence>MRNFSSNHYDMIIFPIVIMFITVKILIHCYVEFKIVKVSKIVKVFFFNKVPCIRSTRQGAVLAPSSGVYCDDKNKDETPSSHVIKVQINNMEKTDNILKKIDGREGLVLRSWFRDLRVPDSKPDSVNDLMYM</sequence>
<dbReference type="AlphaFoldDB" id="A0A4Y2KSD7"/>
<keyword evidence="1" id="KW-0812">Transmembrane</keyword>
<comment type="caution">
    <text evidence="2">The sequence shown here is derived from an EMBL/GenBank/DDBJ whole genome shotgun (WGS) entry which is preliminary data.</text>
</comment>
<dbReference type="Proteomes" id="UP000499080">
    <property type="component" value="Unassembled WGS sequence"/>
</dbReference>
<keyword evidence="1" id="KW-0472">Membrane</keyword>
<reference evidence="2 3" key="1">
    <citation type="journal article" date="2019" name="Sci. Rep.">
        <title>Orb-weaving spider Araneus ventricosus genome elucidates the spidroin gene catalogue.</title>
        <authorList>
            <person name="Kono N."/>
            <person name="Nakamura H."/>
            <person name="Ohtoshi R."/>
            <person name="Moran D.A.P."/>
            <person name="Shinohara A."/>
            <person name="Yoshida Y."/>
            <person name="Fujiwara M."/>
            <person name="Mori M."/>
            <person name="Tomita M."/>
            <person name="Arakawa K."/>
        </authorList>
    </citation>
    <scope>NUCLEOTIDE SEQUENCE [LARGE SCALE GENOMIC DNA]</scope>
</reference>
<dbReference type="EMBL" id="BGPR01004881">
    <property type="protein sequence ID" value="GBN04403.1"/>
    <property type="molecule type" value="Genomic_DNA"/>
</dbReference>
<organism evidence="2 3">
    <name type="scientific">Araneus ventricosus</name>
    <name type="common">Orbweaver spider</name>
    <name type="synonym">Epeira ventricosa</name>
    <dbReference type="NCBI Taxonomy" id="182803"/>
    <lineage>
        <taxon>Eukaryota</taxon>
        <taxon>Metazoa</taxon>
        <taxon>Ecdysozoa</taxon>
        <taxon>Arthropoda</taxon>
        <taxon>Chelicerata</taxon>
        <taxon>Arachnida</taxon>
        <taxon>Araneae</taxon>
        <taxon>Araneomorphae</taxon>
        <taxon>Entelegynae</taxon>
        <taxon>Araneoidea</taxon>
        <taxon>Araneidae</taxon>
        <taxon>Araneus</taxon>
    </lineage>
</organism>
<feature type="transmembrane region" description="Helical" evidence="1">
    <location>
        <begin position="12"/>
        <end position="31"/>
    </location>
</feature>
<evidence type="ECO:0000313" key="2">
    <source>
        <dbReference type="EMBL" id="GBN04403.1"/>
    </source>
</evidence>
<evidence type="ECO:0000313" key="3">
    <source>
        <dbReference type="Proteomes" id="UP000499080"/>
    </source>
</evidence>
<keyword evidence="3" id="KW-1185">Reference proteome</keyword>
<keyword evidence="1" id="KW-1133">Transmembrane helix</keyword>